<keyword evidence="13" id="KW-1185">Reference proteome</keyword>
<dbReference type="Proteomes" id="UP000247409">
    <property type="component" value="Unassembled WGS sequence"/>
</dbReference>
<feature type="transmembrane region" description="Helical" evidence="8">
    <location>
        <begin position="506"/>
        <end position="532"/>
    </location>
</feature>
<feature type="transmembrane region" description="Helical" evidence="8">
    <location>
        <begin position="156"/>
        <end position="174"/>
    </location>
</feature>
<organism evidence="12 13">
    <name type="scientific">Gracilariopsis chorda</name>
    <dbReference type="NCBI Taxonomy" id="448386"/>
    <lineage>
        <taxon>Eukaryota</taxon>
        <taxon>Rhodophyta</taxon>
        <taxon>Florideophyceae</taxon>
        <taxon>Rhodymeniophycidae</taxon>
        <taxon>Gracilariales</taxon>
        <taxon>Gracilariaceae</taxon>
        <taxon>Gracilariopsis</taxon>
    </lineage>
</organism>
<evidence type="ECO:0000256" key="6">
    <source>
        <dbReference type="ARBA" id="ARBA00023136"/>
    </source>
</evidence>
<dbReference type="OrthoDB" id="1689567at2759"/>
<keyword evidence="3" id="KW-0813">Transport</keyword>
<evidence type="ECO:0000256" key="3">
    <source>
        <dbReference type="ARBA" id="ARBA00022448"/>
    </source>
</evidence>
<dbReference type="Pfam" id="PF13967">
    <property type="entry name" value="RSN1_TM"/>
    <property type="match status" value="1"/>
</dbReference>
<dbReference type="AlphaFoldDB" id="A0A2V3IYR9"/>
<evidence type="ECO:0000256" key="4">
    <source>
        <dbReference type="ARBA" id="ARBA00022692"/>
    </source>
</evidence>
<name>A0A2V3IYR9_9FLOR</name>
<feature type="transmembrane region" description="Helical" evidence="8">
    <location>
        <begin position="413"/>
        <end position="438"/>
    </location>
</feature>
<feature type="domain" description="CSC1/OSCA1-like 7TM region" evidence="9">
    <location>
        <begin position="364"/>
        <end position="637"/>
    </location>
</feature>
<keyword evidence="5 8" id="KW-1133">Transmembrane helix</keyword>
<evidence type="ECO:0000259" key="11">
    <source>
        <dbReference type="Pfam" id="PF14703"/>
    </source>
</evidence>
<dbReference type="GO" id="GO:0005886">
    <property type="term" value="C:plasma membrane"/>
    <property type="evidence" value="ECO:0007669"/>
    <property type="project" value="TreeGrafter"/>
</dbReference>
<dbReference type="InterPro" id="IPR003864">
    <property type="entry name" value="CSC1/OSCA1-like_7TM"/>
</dbReference>
<dbReference type="EMBL" id="NBIV01000026">
    <property type="protein sequence ID" value="PXF47306.1"/>
    <property type="molecule type" value="Genomic_DNA"/>
</dbReference>
<dbReference type="InterPro" id="IPR045122">
    <property type="entry name" value="Csc1-like"/>
</dbReference>
<comment type="similarity">
    <text evidence="2">Belongs to the CSC1 (TC 1.A.17) family.</text>
</comment>
<keyword evidence="6 8" id="KW-0472">Membrane</keyword>
<feature type="transmembrane region" description="Helical" evidence="8">
    <location>
        <begin position="459"/>
        <end position="480"/>
    </location>
</feature>
<evidence type="ECO:0000259" key="10">
    <source>
        <dbReference type="Pfam" id="PF13967"/>
    </source>
</evidence>
<reference evidence="12 13" key="1">
    <citation type="journal article" date="2018" name="Mol. Biol. Evol.">
        <title>Analysis of the draft genome of the red seaweed Gracilariopsis chorda provides insights into genome size evolution in Rhodophyta.</title>
        <authorList>
            <person name="Lee J."/>
            <person name="Yang E.C."/>
            <person name="Graf L."/>
            <person name="Yang J.H."/>
            <person name="Qiu H."/>
            <person name="Zel Zion U."/>
            <person name="Chan C.X."/>
            <person name="Stephens T.G."/>
            <person name="Weber A.P.M."/>
            <person name="Boo G.H."/>
            <person name="Boo S.M."/>
            <person name="Kim K.M."/>
            <person name="Shin Y."/>
            <person name="Jung M."/>
            <person name="Lee S.J."/>
            <person name="Yim H.S."/>
            <person name="Lee J.H."/>
            <person name="Bhattacharya D."/>
            <person name="Yoon H.S."/>
        </authorList>
    </citation>
    <scope>NUCLEOTIDE SEQUENCE [LARGE SCALE GENOMIC DNA]</scope>
    <source>
        <strain evidence="12 13">SKKU-2015</strain>
        <tissue evidence="12">Whole body</tissue>
    </source>
</reference>
<evidence type="ECO:0000259" key="9">
    <source>
        <dbReference type="Pfam" id="PF02714"/>
    </source>
</evidence>
<dbReference type="STRING" id="448386.A0A2V3IYR9"/>
<feature type="domain" description="CSC1/OSCA1-like N-terminal transmembrane" evidence="10">
    <location>
        <begin position="10"/>
        <end position="176"/>
    </location>
</feature>
<protein>
    <submittedName>
        <fullName evidence="12">CSC1-like protein ERD4</fullName>
    </submittedName>
</protein>
<dbReference type="PANTHER" id="PTHR13018">
    <property type="entry name" value="PROBABLE MEMBRANE PROTEIN DUF221-RELATED"/>
    <property type="match status" value="1"/>
</dbReference>
<evidence type="ECO:0000256" key="7">
    <source>
        <dbReference type="SAM" id="MobiDB-lite"/>
    </source>
</evidence>
<feature type="domain" description="CSC1/OSCA1-like cytosolic" evidence="11">
    <location>
        <begin position="197"/>
        <end position="352"/>
    </location>
</feature>
<gene>
    <name evidence="12" type="ORF">BWQ96_02919</name>
</gene>
<evidence type="ECO:0000256" key="2">
    <source>
        <dbReference type="ARBA" id="ARBA00007779"/>
    </source>
</evidence>
<comment type="caution">
    <text evidence="12">The sequence shown here is derived from an EMBL/GenBank/DDBJ whole genome shotgun (WGS) entry which is preliminary data.</text>
</comment>
<dbReference type="Pfam" id="PF14703">
    <property type="entry name" value="PHM7_cyt"/>
    <property type="match status" value="1"/>
</dbReference>
<evidence type="ECO:0000313" key="13">
    <source>
        <dbReference type="Proteomes" id="UP000247409"/>
    </source>
</evidence>
<comment type="subcellular location">
    <subcellularLocation>
        <location evidence="1">Membrane</location>
        <topology evidence="1">Multi-pass membrane protein</topology>
    </subcellularLocation>
</comment>
<feature type="transmembrane region" description="Helical" evidence="8">
    <location>
        <begin position="366"/>
        <end position="393"/>
    </location>
</feature>
<evidence type="ECO:0000256" key="5">
    <source>
        <dbReference type="ARBA" id="ARBA00022989"/>
    </source>
</evidence>
<evidence type="ECO:0000256" key="8">
    <source>
        <dbReference type="SAM" id="Phobius"/>
    </source>
</evidence>
<dbReference type="GO" id="GO:0005227">
    <property type="term" value="F:calcium-activated cation channel activity"/>
    <property type="evidence" value="ECO:0007669"/>
    <property type="project" value="InterPro"/>
</dbReference>
<dbReference type="InterPro" id="IPR032880">
    <property type="entry name" value="CSC1/OSCA1-like_N"/>
</dbReference>
<accession>A0A2V3IYR9</accession>
<feature type="transmembrane region" description="Helical" evidence="8">
    <location>
        <begin position="645"/>
        <end position="666"/>
    </location>
</feature>
<dbReference type="InterPro" id="IPR027815">
    <property type="entry name" value="CSC1/OSCA1-like_cyt"/>
</dbReference>
<dbReference type="PANTHER" id="PTHR13018:SF5">
    <property type="entry name" value="RE44586P"/>
    <property type="match status" value="1"/>
</dbReference>
<proteinExistence type="inferred from homology"/>
<dbReference type="Pfam" id="PF02714">
    <property type="entry name" value="RSN1_7TM"/>
    <property type="match status" value="1"/>
</dbReference>
<evidence type="ECO:0000313" key="12">
    <source>
        <dbReference type="EMBL" id="PXF47306.1"/>
    </source>
</evidence>
<evidence type="ECO:0000256" key="1">
    <source>
        <dbReference type="ARBA" id="ARBA00004141"/>
    </source>
</evidence>
<feature type="transmembrane region" description="Helical" evidence="8">
    <location>
        <begin position="103"/>
        <end position="122"/>
    </location>
</feature>
<feature type="transmembrane region" description="Helical" evidence="8">
    <location>
        <begin position="12"/>
        <end position="31"/>
    </location>
</feature>
<sequence>MALDSATQGFLYALATALPVFLLCTILFCILRPRIPDVYYHRRLLNTWRSYNNYSGRRVGLTYPIPNDSFFGWIKPVLQTPEREVIRKIGLDAAMFLRYIRTCLAIVSILAFFSVLILMPVFGTAGNKSLPNDDPNFIEGLRVVSLANVESRSSRLWVVTVSEFIIAAVVIFFMRRDYKVYADARREYLNSETPVNYALAVLDIPEEHRNEHAVRQRFELVVPGQVAEVVIINNCTFALKHKAKLETAITKRELAEYLKSVKGVSPQIRPGFCGCIMCHKPKEDALEYWENEEREQKVALVELDAAATSTPSAILILSNKRAASVLAQANMATSATSWNVAEVGEPKNINWKAFSVPSYQTEIRSLAVAAFVAVFTLFWTIPAAAISALFSLQTLKEVDGFKWTGKIEETSESLAALIEGLLPVIVMSVLISLIPTLFRFVVGFERIVSRSVIERKTRDYFFFFTVYGSFFVIVLGQSFFRDVQGILDRPVQVIDALASEVPGTGIFFATFIVMQAFFSVPLLFSGIIRSILRAVFLKISKTERQKRKARSSGALFQYFRYSGQCLLIMFLSLMFSSFSPLVTLCGVAFFGLAYVMFKYMLLYACHQPAEGGGDLYPGAYWGTMIGLVLKQIVVIAVLGLKKSPAAAIVCVIPTIATILLSIIIAGRYERISKYGSLHDMFESSSKLEEIPEAYRKIYKNPISPFDEEEYVNLNGVEEAMDVYPEADYGSVSDSLESEHQDENIGYVPDRAAKREEV</sequence>
<feature type="region of interest" description="Disordered" evidence="7">
    <location>
        <begin position="731"/>
        <end position="757"/>
    </location>
</feature>
<feature type="transmembrane region" description="Helical" evidence="8">
    <location>
        <begin position="581"/>
        <end position="597"/>
    </location>
</feature>
<feature type="transmembrane region" description="Helical" evidence="8">
    <location>
        <begin position="618"/>
        <end position="639"/>
    </location>
</feature>
<keyword evidence="4 8" id="KW-0812">Transmembrane</keyword>